<sequence>MKILKKSLLLVLVLLIAAFIYNYPKLNILAGYSAKNTASSVFLADRSLEFTDENDNNFSPINLTTDEINKEKKYATGSAFGLLTRKAVYRKELGAVLINDDYDVNQKLLVPKRTIPNNTTPYPYGNAPQKDTVFSNVDYDKLNQTVKSIFNDVNKTRAVVVLYKDQIIAEHYGQGINKNSKLLGWSMTKSITSTLFGILQCKGKIDVHAKAPIEEWQNDERKNITIHNLLQMNCGLEWLEDYNTISDATRMLFLDKNMTTTQVKKPLISKPNESFNYSSGVTNVLSGILRKQFDTHQEYLDFWYSSLIDKIGMNSMTIETDMSGNYVGSSYAWATPRDWAKLGLLYLHNGEWNGENLFDKDWVTYATTPTPTSNTKKDGGYGAQIWLNTGNRYPDVSKKMFSFNGYQGQNVFILPDENLVVVRMGLTKNADMNTFLKEITAAVKH</sequence>
<reference evidence="2 3" key="1">
    <citation type="submission" date="2015-03" db="EMBL/GenBank/DDBJ databases">
        <title>Genome sequence of Tenacibaculum sp. S2-2, isolated from intestinal microbiota of sea cucumber, Apostichopus japonicas.</title>
        <authorList>
            <person name="Shao Z."/>
            <person name="Wang L."/>
            <person name="Li X."/>
        </authorList>
    </citation>
    <scope>NUCLEOTIDE SEQUENCE [LARGE SCALE GENOMIC DNA]</scope>
    <source>
        <strain evidence="2 3">S2-2</strain>
    </source>
</reference>
<dbReference type="InParanoid" id="A0A1Y2PE78"/>
<proteinExistence type="predicted"/>
<protein>
    <submittedName>
        <fullName evidence="2">Beta-lactamase</fullName>
    </submittedName>
</protein>
<dbReference type="OrthoDB" id="9773047at2"/>
<dbReference type="AlphaFoldDB" id="A0A1Y2PE78"/>
<dbReference type="Pfam" id="PF00144">
    <property type="entry name" value="Beta-lactamase"/>
    <property type="match status" value="1"/>
</dbReference>
<gene>
    <name evidence="2" type="ORF">WH52_03465</name>
</gene>
<dbReference type="PANTHER" id="PTHR43283:SF7">
    <property type="entry name" value="BETA-LACTAMASE-RELATED DOMAIN-CONTAINING PROTEIN"/>
    <property type="match status" value="1"/>
</dbReference>
<evidence type="ECO:0000313" key="3">
    <source>
        <dbReference type="Proteomes" id="UP000194221"/>
    </source>
</evidence>
<feature type="domain" description="Beta-lactamase-related" evidence="1">
    <location>
        <begin position="158"/>
        <end position="424"/>
    </location>
</feature>
<keyword evidence="3" id="KW-1185">Reference proteome</keyword>
<dbReference type="RefSeq" id="WP_086029547.1">
    <property type="nucleotide sequence ID" value="NZ_LAPZ01000002.1"/>
</dbReference>
<dbReference type="InterPro" id="IPR050789">
    <property type="entry name" value="Diverse_Enzym_Activities"/>
</dbReference>
<accession>A0A1Y2PE78</accession>
<evidence type="ECO:0000259" key="1">
    <source>
        <dbReference type="Pfam" id="PF00144"/>
    </source>
</evidence>
<dbReference type="SUPFAM" id="SSF56601">
    <property type="entry name" value="beta-lactamase/transpeptidase-like"/>
    <property type="match status" value="1"/>
</dbReference>
<evidence type="ECO:0000313" key="2">
    <source>
        <dbReference type="EMBL" id="OSY88745.1"/>
    </source>
</evidence>
<dbReference type="Proteomes" id="UP000194221">
    <property type="component" value="Unassembled WGS sequence"/>
</dbReference>
<dbReference type="PANTHER" id="PTHR43283">
    <property type="entry name" value="BETA-LACTAMASE-RELATED"/>
    <property type="match status" value="1"/>
</dbReference>
<dbReference type="STRING" id="1635173.WH52_03465"/>
<organism evidence="2 3">
    <name type="scientific">Tenacibaculum holothuriorum</name>
    <dbReference type="NCBI Taxonomy" id="1635173"/>
    <lineage>
        <taxon>Bacteria</taxon>
        <taxon>Pseudomonadati</taxon>
        <taxon>Bacteroidota</taxon>
        <taxon>Flavobacteriia</taxon>
        <taxon>Flavobacteriales</taxon>
        <taxon>Flavobacteriaceae</taxon>
        <taxon>Tenacibaculum</taxon>
    </lineage>
</organism>
<dbReference type="InterPro" id="IPR012338">
    <property type="entry name" value="Beta-lactam/transpept-like"/>
</dbReference>
<name>A0A1Y2PE78_9FLAO</name>
<dbReference type="InterPro" id="IPR001466">
    <property type="entry name" value="Beta-lactam-related"/>
</dbReference>
<comment type="caution">
    <text evidence="2">The sequence shown here is derived from an EMBL/GenBank/DDBJ whole genome shotgun (WGS) entry which is preliminary data.</text>
</comment>
<dbReference type="EMBL" id="LAPZ01000002">
    <property type="protein sequence ID" value="OSY88745.1"/>
    <property type="molecule type" value="Genomic_DNA"/>
</dbReference>
<dbReference type="Gene3D" id="3.40.710.10">
    <property type="entry name" value="DD-peptidase/beta-lactamase superfamily"/>
    <property type="match status" value="1"/>
</dbReference>